<evidence type="ECO:0000256" key="4">
    <source>
        <dbReference type="PIRSR" id="PIRSR000097-3"/>
    </source>
</evidence>
<accession>A0A1D8NAA5</accession>
<dbReference type="PROSITE" id="PS00798">
    <property type="entry name" value="ALDOKETO_REDUCTASE_1"/>
    <property type="match status" value="1"/>
</dbReference>
<dbReference type="AlphaFoldDB" id="A0A1D8NAA5"/>
<evidence type="ECO:0000313" key="8">
    <source>
        <dbReference type="Proteomes" id="UP000182444"/>
    </source>
</evidence>
<reference evidence="7 9" key="2">
    <citation type="submission" date="2018-07" db="EMBL/GenBank/DDBJ databases">
        <title>Draft Genome Assemblies for Five Robust Yarrowia lipolytica Strains Exhibiting High Lipid Production and Pentose Sugar Utilization and Sugar Alcohol Secretion from Undetoxified Lignocellulosic Biomass Hydrolysates.</title>
        <authorList>
            <consortium name="DOE Joint Genome Institute"/>
            <person name="Walker C."/>
            <person name="Ryu S."/>
            <person name="Na H."/>
            <person name="Zane M."/>
            <person name="LaButti K."/>
            <person name="Lipzen A."/>
            <person name="Haridas S."/>
            <person name="Barry K."/>
            <person name="Grigoriev I.V."/>
            <person name="Quarterman J."/>
            <person name="Slininger P."/>
            <person name="Dien B."/>
            <person name="Trinh C.T."/>
        </authorList>
    </citation>
    <scope>NUCLEOTIDE SEQUENCE [LARGE SCALE GENOMIC DNA]</scope>
    <source>
        <strain evidence="7 9">YB392</strain>
    </source>
</reference>
<dbReference type="PRINTS" id="PR00069">
    <property type="entry name" value="ALDKETRDTASE"/>
</dbReference>
<sequence>MSLTTSTITLNDGRAMPALGLGTFQNDACEQVVYDAIKAGYRHIDTAFIYRTEEAVGNAVERAISDGIVARSDLWITTKVWPTYHDRVPQSVDKSLALLKTDYIDLLLVHWPVALNGDPNDDYSFLPKREDGEIDITEGDDWISFYKQLETEQKTGRVKSIGVSNVSSVYLERLLEHASVIPAVNQFENHPLLPQKDQIEANLKQGIQITAYSPLGSGQGVINLHENPTIVELAEKYNTSTASILINWHICQGRSVIPKTANSLRVVSNAVKVEISAQDLAKIDAISAEHGTHRTVPFHLFKKDCLGYPV</sequence>
<evidence type="ECO:0000256" key="3">
    <source>
        <dbReference type="PIRSR" id="PIRSR000097-2"/>
    </source>
</evidence>
<feature type="site" description="Lowers pKa of active site Tyr" evidence="4">
    <location>
        <position position="79"/>
    </location>
</feature>
<organism evidence="6 8">
    <name type="scientific">Yarrowia lipolytica</name>
    <name type="common">Candida lipolytica</name>
    <dbReference type="NCBI Taxonomy" id="4952"/>
    <lineage>
        <taxon>Eukaryota</taxon>
        <taxon>Fungi</taxon>
        <taxon>Dikarya</taxon>
        <taxon>Ascomycota</taxon>
        <taxon>Saccharomycotina</taxon>
        <taxon>Dipodascomycetes</taxon>
        <taxon>Dipodascales</taxon>
        <taxon>Dipodascales incertae sedis</taxon>
        <taxon>Yarrowia</taxon>
    </lineage>
</organism>
<dbReference type="OrthoDB" id="416253at2759"/>
<dbReference type="EMBL" id="KZ859132">
    <property type="protein sequence ID" value="RDW22932.1"/>
    <property type="molecule type" value="Genomic_DNA"/>
</dbReference>
<evidence type="ECO:0000256" key="2">
    <source>
        <dbReference type="PIRSR" id="PIRSR000097-1"/>
    </source>
</evidence>
<protein>
    <submittedName>
        <fullName evidence="7">NADP-dependent oxidoreductase domain-containing protein</fullName>
    </submittedName>
</protein>
<reference evidence="6 8" key="1">
    <citation type="journal article" date="2016" name="PLoS ONE">
        <title>Sequence Assembly of Yarrowia lipolytica Strain W29/CLIB89 Shows Transposable Element Diversity.</title>
        <authorList>
            <person name="Magnan C."/>
            <person name="Yu J."/>
            <person name="Chang I."/>
            <person name="Jahn E."/>
            <person name="Kanomata Y."/>
            <person name="Wu J."/>
            <person name="Zeller M."/>
            <person name="Oakes M."/>
            <person name="Baldi P."/>
            <person name="Sandmeyer S."/>
        </authorList>
    </citation>
    <scope>NUCLEOTIDE SEQUENCE [LARGE SCALE GENOMIC DNA]</scope>
    <source>
        <strain evidence="6">CLIB89</strain>
        <strain evidence="8">CLIB89(W29)</strain>
    </source>
</reference>
<dbReference type="InterPro" id="IPR020471">
    <property type="entry name" value="AKR"/>
</dbReference>
<dbReference type="RefSeq" id="XP_501627.1">
    <property type="nucleotide sequence ID" value="XM_501627.1"/>
</dbReference>
<feature type="binding site" evidence="3">
    <location>
        <position position="110"/>
    </location>
    <ligand>
        <name>substrate</name>
    </ligand>
</feature>
<dbReference type="InterPro" id="IPR023210">
    <property type="entry name" value="NADP_OxRdtase_dom"/>
</dbReference>
<evidence type="ECO:0000313" key="7">
    <source>
        <dbReference type="EMBL" id="RDW22932.1"/>
    </source>
</evidence>
<dbReference type="GO" id="GO:0016616">
    <property type="term" value="F:oxidoreductase activity, acting on the CH-OH group of donors, NAD or NADP as acceptor"/>
    <property type="evidence" value="ECO:0007669"/>
    <property type="project" value="UniProtKB-ARBA"/>
</dbReference>
<dbReference type="VEuPathDB" id="FungiDB:YALI0_C09119g"/>
<feature type="active site" description="Proton donor" evidence="2">
    <location>
        <position position="50"/>
    </location>
</feature>
<dbReference type="OMA" id="ISKFYPY"/>
<dbReference type="SUPFAM" id="SSF51430">
    <property type="entry name" value="NAD(P)-linked oxidoreductase"/>
    <property type="match status" value="1"/>
</dbReference>
<dbReference type="Proteomes" id="UP000256601">
    <property type="component" value="Unassembled WGS sequence"/>
</dbReference>
<proteinExistence type="predicted"/>
<feature type="domain" description="NADP-dependent oxidoreductase" evidence="5">
    <location>
        <begin position="23"/>
        <end position="287"/>
    </location>
</feature>
<evidence type="ECO:0000313" key="9">
    <source>
        <dbReference type="Proteomes" id="UP000256601"/>
    </source>
</evidence>
<dbReference type="Pfam" id="PF00248">
    <property type="entry name" value="Aldo_ket_red"/>
    <property type="match status" value="1"/>
</dbReference>
<dbReference type="PIRSF" id="PIRSF000097">
    <property type="entry name" value="AKR"/>
    <property type="match status" value="1"/>
</dbReference>
<evidence type="ECO:0000259" key="5">
    <source>
        <dbReference type="Pfam" id="PF00248"/>
    </source>
</evidence>
<dbReference type="InterPro" id="IPR036812">
    <property type="entry name" value="NAD(P)_OxRdtase_dom_sf"/>
</dbReference>
<dbReference type="EMBL" id="CP017555">
    <property type="protein sequence ID" value="AOW02562.1"/>
    <property type="molecule type" value="Genomic_DNA"/>
</dbReference>
<gene>
    <name evidence="7" type="ORF">B0I71DRAFT_143429</name>
    <name evidence="6" type="ORF">YALI1_C12619g</name>
</gene>
<evidence type="ECO:0000313" key="6">
    <source>
        <dbReference type="EMBL" id="AOW02562.1"/>
    </source>
</evidence>
<dbReference type="VEuPathDB" id="FungiDB:YALI1_C12619g"/>
<dbReference type="InterPro" id="IPR018170">
    <property type="entry name" value="Aldo/ket_reductase_CS"/>
</dbReference>
<dbReference type="KEGG" id="yli:2909709"/>
<keyword evidence="1" id="KW-0560">Oxidoreductase</keyword>
<dbReference type="FunFam" id="3.20.20.100:FF:000002">
    <property type="entry name" value="2,5-diketo-D-gluconic acid reductase A"/>
    <property type="match status" value="1"/>
</dbReference>
<dbReference type="GeneID" id="2909709"/>
<name>A0A1D8NAA5_YARLL</name>
<dbReference type="Proteomes" id="UP000182444">
    <property type="component" value="Chromosome 1C"/>
</dbReference>
<dbReference type="eggNOG" id="KOG1577">
    <property type="taxonomic scope" value="Eukaryota"/>
</dbReference>
<dbReference type="PANTHER" id="PTHR11732">
    <property type="entry name" value="ALDO/KETO REDUCTASE"/>
    <property type="match status" value="1"/>
</dbReference>
<dbReference type="Gene3D" id="3.20.20.100">
    <property type="entry name" value="NADP-dependent oxidoreductase domain"/>
    <property type="match status" value="1"/>
</dbReference>
<evidence type="ECO:0000256" key="1">
    <source>
        <dbReference type="ARBA" id="ARBA00023002"/>
    </source>
</evidence>